<dbReference type="InterPro" id="IPR058715">
    <property type="entry name" value="PDDEXK_nuclease-rel"/>
</dbReference>
<gene>
    <name evidence="1" type="ORF">ACFSBX_19090</name>
</gene>
<reference evidence="1 2" key="1">
    <citation type="journal article" date="2019" name="Int. J. Syst. Evol. Microbiol.">
        <title>The Global Catalogue of Microorganisms (GCM) 10K type strain sequencing project: providing services to taxonomists for standard genome sequencing and annotation.</title>
        <authorList>
            <consortium name="The Broad Institute Genomics Platform"/>
            <consortium name="The Broad Institute Genome Sequencing Center for Infectious Disease"/>
            <person name="Wu L."/>
            <person name="Ma J."/>
        </authorList>
    </citation>
    <scope>NUCLEOTIDE SEQUENCE [LARGE SCALE GENOMIC DNA]</scope>
    <source>
        <strain evidence="1 2">CGMCC 1.12121</strain>
    </source>
</reference>
<dbReference type="AlphaFoldDB" id="A0ABD6CTK0"/>
<proteinExistence type="predicted"/>
<evidence type="ECO:0000313" key="1">
    <source>
        <dbReference type="EMBL" id="MFD1601044.1"/>
    </source>
</evidence>
<dbReference type="Proteomes" id="UP001597085">
    <property type="component" value="Unassembled WGS sequence"/>
</dbReference>
<dbReference type="Pfam" id="PF25941">
    <property type="entry name" value="PDDEXK_16"/>
    <property type="match status" value="1"/>
</dbReference>
<sequence>MSSDVSPRRARAKEIGVDVEFLVVDALGPVRIADESHAFYDAVTTDVLAPDTVAGDVPIRFGVPLVEAGIEIETKSAKRRTSNGGGQTIRGRWLFKGCDDGQHAALLDANAYYALSVYDDVDGDRELLAVAVVPASIVDELLEGSWYSIDRDEGTLARLSWSRIFDSLGGEER</sequence>
<accession>A0ABD6CTK0</accession>
<comment type="caution">
    <text evidence="1">The sequence shown here is derived from an EMBL/GenBank/DDBJ whole genome shotgun (WGS) entry which is preliminary data.</text>
</comment>
<dbReference type="EMBL" id="JBHUDK010000031">
    <property type="protein sequence ID" value="MFD1601044.1"/>
    <property type="molecule type" value="Genomic_DNA"/>
</dbReference>
<evidence type="ECO:0000313" key="2">
    <source>
        <dbReference type="Proteomes" id="UP001597085"/>
    </source>
</evidence>
<keyword evidence="2" id="KW-1185">Reference proteome</keyword>
<organism evidence="1 2">
    <name type="scientific">Halobellus rarus</name>
    <dbReference type="NCBI Taxonomy" id="1126237"/>
    <lineage>
        <taxon>Archaea</taxon>
        <taxon>Methanobacteriati</taxon>
        <taxon>Methanobacteriota</taxon>
        <taxon>Stenosarchaea group</taxon>
        <taxon>Halobacteria</taxon>
        <taxon>Halobacteriales</taxon>
        <taxon>Haloferacaceae</taxon>
        <taxon>Halobellus</taxon>
    </lineage>
</organism>
<dbReference type="RefSeq" id="WP_256422288.1">
    <property type="nucleotide sequence ID" value="NZ_JANHDI010000012.1"/>
</dbReference>
<protein>
    <submittedName>
        <fullName evidence="1">Uncharacterized protein</fullName>
    </submittedName>
</protein>
<name>A0ABD6CTK0_9EURY</name>